<evidence type="ECO:0000256" key="3">
    <source>
        <dbReference type="ARBA" id="ARBA00022723"/>
    </source>
</evidence>
<dbReference type="PRINTS" id="PR00090">
    <property type="entry name" value="RNGDIOXGNASE"/>
</dbReference>
<keyword evidence="4" id="KW-0560">Oxidoreductase</keyword>
<dbReference type="InterPro" id="IPR017941">
    <property type="entry name" value="Rieske_2Fe-2S"/>
</dbReference>
<name>A0A327YXR0_9ACTN</name>
<dbReference type="GO" id="GO:0004497">
    <property type="term" value="F:monooxygenase activity"/>
    <property type="evidence" value="ECO:0007669"/>
    <property type="project" value="UniProtKB-KW"/>
</dbReference>
<keyword evidence="6" id="KW-0411">Iron-sulfur</keyword>
<evidence type="ECO:0000256" key="4">
    <source>
        <dbReference type="ARBA" id="ARBA00023002"/>
    </source>
</evidence>
<dbReference type="PANTHER" id="PTHR43756:SF5">
    <property type="entry name" value="CHOLINE MONOOXYGENASE, CHLOROPLASTIC"/>
    <property type="match status" value="1"/>
</dbReference>
<dbReference type="EMBL" id="QLMJ01000027">
    <property type="protein sequence ID" value="RAK26485.1"/>
    <property type="molecule type" value="Genomic_DNA"/>
</dbReference>
<keyword evidence="8" id="KW-0503">Monooxygenase</keyword>
<keyword evidence="5" id="KW-0408">Iron</keyword>
<evidence type="ECO:0000259" key="7">
    <source>
        <dbReference type="PROSITE" id="PS51296"/>
    </source>
</evidence>
<dbReference type="AlphaFoldDB" id="A0A327YXR0"/>
<dbReference type="RefSeq" id="WP_111654602.1">
    <property type="nucleotide sequence ID" value="NZ_JACHWI010000006.1"/>
</dbReference>
<gene>
    <name evidence="8" type="ORF">B0I29_12775</name>
</gene>
<dbReference type="Pfam" id="PF00848">
    <property type="entry name" value="Ring_hydroxyl_A"/>
    <property type="match status" value="1"/>
</dbReference>
<dbReference type="SUPFAM" id="SSF55961">
    <property type="entry name" value="Bet v1-like"/>
    <property type="match status" value="1"/>
</dbReference>
<dbReference type="OrthoDB" id="5243643at2"/>
<dbReference type="GO" id="GO:0016705">
    <property type="term" value="F:oxidoreductase activity, acting on paired donors, with incorporation or reduction of molecular oxygen"/>
    <property type="evidence" value="ECO:0007669"/>
    <property type="project" value="UniProtKB-ARBA"/>
</dbReference>
<evidence type="ECO:0000313" key="8">
    <source>
        <dbReference type="EMBL" id="RAK26485.1"/>
    </source>
</evidence>
<dbReference type="GO" id="GO:0051537">
    <property type="term" value="F:2 iron, 2 sulfur cluster binding"/>
    <property type="evidence" value="ECO:0007669"/>
    <property type="project" value="UniProtKB-KW"/>
</dbReference>
<reference evidence="8 9" key="1">
    <citation type="submission" date="2018-06" db="EMBL/GenBank/DDBJ databases">
        <title>Genomic Encyclopedia of Type Strains, Phase III (KMG-III): the genomes of soil and plant-associated and newly described type strains.</title>
        <authorList>
            <person name="Whitman W."/>
        </authorList>
    </citation>
    <scope>NUCLEOTIDE SEQUENCE [LARGE SCALE GENOMIC DNA]</scope>
    <source>
        <strain evidence="8 9">CGMCC 4.7090</strain>
    </source>
</reference>
<comment type="caution">
    <text evidence="8">The sequence shown here is derived from an EMBL/GenBank/DDBJ whole genome shotgun (WGS) entry which is preliminary data.</text>
</comment>
<evidence type="ECO:0000256" key="5">
    <source>
        <dbReference type="ARBA" id="ARBA00023004"/>
    </source>
</evidence>
<feature type="domain" description="Rieske" evidence="7">
    <location>
        <begin position="51"/>
        <end position="164"/>
    </location>
</feature>
<evidence type="ECO:0000256" key="2">
    <source>
        <dbReference type="ARBA" id="ARBA00022714"/>
    </source>
</evidence>
<dbReference type="PANTHER" id="PTHR43756">
    <property type="entry name" value="CHOLINE MONOOXYGENASE, CHLOROPLASTIC"/>
    <property type="match status" value="1"/>
</dbReference>
<keyword evidence="2" id="KW-0001">2Fe-2S</keyword>
<dbReference type="Gene3D" id="2.102.10.10">
    <property type="entry name" value="Rieske [2Fe-2S] iron-sulphur domain"/>
    <property type="match status" value="1"/>
</dbReference>
<dbReference type="Pfam" id="PF00355">
    <property type="entry name" value="Rieske"/>
    <property type="match status" value="1"/>
</dbReference>
<evidence type="ECO:0000256" key="6">
    <source>
        <dbReference type="ARBA" id="ARBA00023014"/>
    </source>
</evidence>
<dbReference type="InterPro" id="IPR036922">
    <property type="entry name" value="Rieske_2Fe-2S_sf"/>
</dbReference>
<keyword evidence="9" id="KW-1185">Reference proteome</keyword>
<comment type="cofactor">
    <cofactor evidence="1">
        <name>Fe cation</name>
        <dbReference type="ChEBI" id="CHEBI:24875"/>
    </cofactor>
</comment>
<dbReference type="GO" id="GO:0005506">
    <property type="term" value="F:iron ion binding"/>
    <property type="evidence" value="ECO:0007669"/>
    <property type="project" value="InterPro"/>
</dbReference>
<dbReference type="Proteomes" id="UP000249341">
    <property type="component" value="Unassembled WGS sequence"/>
</dbReference>
<evidence type="ECO:0000256" key="1">
    <source>
        <dbReference type="ARBA" id="ARBA00001962"/>
    </source>
</evidence>
<dbReference type="CDD" id="cd00680">
    <property type="entry name" value="RHO_alpha_C"/>
    <property type="match status" value="1"/>
</dbReference>
<dbReference type="SUPFAM" id="SSF50022">
    <property type="entry name" value="ISP domain"/>
    <property type="match status" value="1"/>
</dbReference>
<keyword evidence="3" id="KW-0479">Metal-binding</keyword>
<protein>
    <submittedName>
        <fullName evidence="8">Choline monooxygenase</fullName>
    </submittedName>
</protein>
<dbReference type="InterPro" id="IPR015879">
    <property type="entry name" value="Ring_hydroxy_dOase_asu_C_dom"/>
</dbReference>
<dbReference type="CDD" id="cd03469">
    <property type="entry name" value="Rieske_RO_Alpha_N"/>
    <property type="match status" value="1"/>
</dbReference>
<proteinExistence type="predicted"/>
<accession>A0A327YXR0</accession>
<dbReference type="PROSITE" id="PS51296">
    <property type="entry name" value="RIESKE"/>
    <property type="match status" value="1"/>
</dbReference>
<organism evidence="8 9">
    <name type="scientific">Actinoplanes lutulentus</name>
    <dbReference type="NCBI Taxonomy" id="1287878"/>
    <lineage>
        <taxon>Bacteria</taxon>
        <taxon>Bacillati</taxon>
        <taxon>Actinomycetota</taxon>
        <taxon>Actinomycetes</taxon>
        <taxon>Micromonosporales</taxon>
        <taxon>Micromonosporaceae</taxon>
        <taxon>Actinoplanes</taxon>
    </lineage>
</organism>
<evidence type="ECO:0000313" key="9">
    <source>
        <dbReference type="Proteomes" id="UP000249341"/>
    </source>
</evidence>
<dbReference type="InterPro" id="IPR001663">
    <property type="entry name" value="Rng_hydr_dOase-A"/>
</dbReference>
<sequence>MTSYSTTSTGNTIVDGPLSEDTYGRSILPASAYTDPQEFAREQRMIFSAEWVWAGYTHWVGNEGNVHPVEVAGKPLLIVRDGEGNVNVFHNSCRHRGMVVTQEPIEVTQRIQCAYHCWSYNLDGSLAAAPYFNRERRGAPSPESRRKLGLLPVPSAVWAGMVFVNLSADPTPFADVIAPLAERWSHIDFDRLHLAQERTFDLEVNWKLAVENFLDFYHLPFVHPQVGPVAASLDVDDVVIDSQVIVGGCYPRGAVGKAKKSEDALPFIGDVPAGKVDSQDIFCVFPNALVFLEADWFQVIALSPAAADRTVEHMAVFVDSDAAAPRFEESVKSLCDVLFHVNEQDIPFLYKLQAGRSSDGANHTTLLPSWDQITAMFQTAVAARMGYQS</sequence>
<dbReference type="Gene3D" id="3.90.380.10">
    <property type="entry name" value="Naphthalene 1,2-dioxygenase Alpha Subunit, Chain A, domain 1"/>
    <property type="match status" value="2"/>
</dbReference>